<dbReference type="SUPFAM" id="SSF53474">
    <property type="entry name" value="alpha/beta-Hydrolases"/>
    <property type="match status" value="1"/>
</dbReference>
<dbReference type="GO" id="GO:0016787">
    <property type="term" value="F:hydrolase activity"/>
    <property type="evidence" value="ECO:0007669"/>
    <property type="project" value="UniProtKB-KW"/>
</dbReference>
<dbReference type="InterPro" id="IPR050309">
    <property type="entry name" value="Type-B_Carboxylest/Lipase"/>
</dbReference>
<dbReference type="PROSITE" id="PS00122">
    <property type="entry name" value="CARBOXYLESTERASE_B_1"/>
    <property type="match status" value="1"/>
</dbReference>
<accession>A0AAD6VMC9</accession>
<evidence type="ECO:0000313" key="5">
    <source>
        <dbReference type="EMBL" id="KAJ7217307.1"/>
    </source>
</evidence>
<evidence type="ECO:0000259" key="4">
    <source>
        <dbReference type="Pfam" id="PF00135"/>
    </source>
</evidence>
<feature type="chain" id="PRO_5041775142" description="Carboxylic ester hydrolase" evidence="3">
    <location>
        <begin position="20"/>
        <end position="526"/>
    </location>
</feature>
<proteinExistence type="inferred from homology"/>
<dbReference type="Proteomes" id="UP001219525">
    <property type="component" value="Unassembled WGS sequence"/>
</dbReference>
<feature type="domain" description="Carboxylesterase type B" evidence="4">
    <location>
        <begin position="24"/>
        <end position="494"/>
    </location>
</feature>
<evidence type="ECO:0000313" key="6">
    <source>
        <dbReference type="Proteomes" id="UP001219525"/>
    </source>
</evidence>
<dbReference type="InterPro" id="IPR002018">
    <property type="entry name" value="CarbesteraseB"/>
</dbReference>
<sequence length="526" mass="56074">MKLSFLPLICFCMTLEVIGKTSPVVVTTTSGKLHGIEENGVMSFKGVRFGQPATGSLRWEPPVPFVSTAAHNATTLAPSCIQQFALAAAPSASGAFLESIFSNPPPASENEDCLFLNVWAPSCDIQEKKPVVFWLHTGGLAFGTASLPEYDGTSLAANQDIVVVTINYRTNIFGFPGSSDLPIAHNNLGFLDQELALEWVQQNIAHFGGDPDKVTLMGQSAGASSVAGAIVRDRIKTPFRAGILLSGVVTSLPSIPAFGSFDGFAKNFGCNQAPGPARLNCLKKVPAAMIRNFTNGPLGGFYEPVVDNVAVFGNTLERIRAGTTAKVPIILGNVENDGSVFVVGMTNLTAYIEAEFPGTGVTADLVRSLYPGQNDTSIIASVERDVSFRCPDELWSSAVTGAGVSSVFRYTYGAVFADLQKFPGAGAWHSSEFGPLFGTFNRTTATHAEVTWSKTFQTTIANFVKHPTESPAHNWPKYVAGPPAKTFAKLAYNGNVEPDNFVDLVASNSLDGPCDALWNKFMDFTA</sequence>
<comment type="caution">
    <text evidence="5">The sequence shown here is derived from an EMBL/GenBank/DDBJ whole genome shotgun (WGS) entry which is preliminary data.</text>
</comment>
<evidence type="ECO:0000256" key="1">
    <source>
        <dbReference type="ARBA" id="ARBA00005964"/>
    </source>
</evidence>
<evidence type="ECO:0000256" key="3">
    <source>
        <dbReference type="RuleBase" id="RU361235"/>
    </source>
</evidence>
<evidence type="ECO:0000256" key="2">
    <source>
        <dbReference type="ARBA" id="ARBA00022801"/>
    </source>
</evidence>
<dbReference type="InterPro" id="IPR019819">
    <property type="entry name" value="Carboxylesterase_B_CS"/>
</dbReference>
<comment type="similarity">
    <text evidence="1 3">Belongs to the type-B carboxylesterase/lipase family.</text>
</comment>
<dbReference type="EC" id="3.1.1.-" evidence="3"/>
<reference evidence="5" key="1">
    <citation type="submission" date="2023-03" db="EMBL/GenBank/DDBJ databases">
        <title>Massive genome expansion in bonnet fungi (Mycena s.s.) driven by repeated elements and novel gene families across ecological guilds.</title>
        <authorList>
            <consortium name="Lawrence Berkeley National Laboratory"/>
            <person name="Harder C.B."/>
            <person name="Miyauchi S."/>
            <person name="Viragh M."/>
            <person name="Kuo A."/>
            <person name="Thoen E."/>
            <person name="Andreopoulos B."/>
            <person name="Lu D."/>
            <person name="Skrede I."/>
            <person name="Drula E."/>
            <person name="Henrissat B."/>
            <person name="Morin E."/>
            <person name="Kohler A."/>
            <person name="Barry K."/>
            <person name="LaButti K."/>
            <person name="Morin E."/>
            <person name="Salamov A."/>
            <person name="Lipzen A."/>
            <person name="Mereny Z."/>
            <person name="Hegedus B."/>
            <person name="Baldrian P."/>
            <person name="Stursova M."/>
            <person name="Weitz H."/>
            <person name="Taylor A."/>
            <person name="Grigoriev I.V."/>
            <person name="Nagy L.G."/>
            <person name="Martin F."/>
            <person name="Kauserud H."/>
        </authorList>
    </citation>
    <scope>NUCLEOTIDE SEQUENCE</scope>
    <source>
        <strain evidence="5">9144</strain>
    </source>
</reference>
<dbReference type="InterPro" id="IPR029058">
    <property type="entry name" value="AB_hydrolase_fold"/>
</dbReference>
<name>A0AAD6VMC9_9AGAR</name>
<dbReference type="Pfam" id="PF00135">
    <property type="entry name" value="COesterase"/>
    <property type="match status" value="1"/>
</dbReference>
<gene>
    <name evidence="5" type="ORF">GGX14DRAFT_696206</name>
</gene>
<keyword evidence="6" id="KW-1185">Reference proteome</keyword>
<protein>
    <recommendedName>
        <fullName evidence="3">Carboxylic ester hydrolase</fullName>
        <ecNumber evidence="3">3.1.1.-</ecNumber>
    </recommendedName>
</protein>
<dbReference type="InterPro" id="IPR019826">
    <property type="entry name" value="Carboxylesterase_B_AS"/>
</dbReference>
<dbReference type="EMBL" id="JARJCW010000014">
    <property type="protein sequence ID" value="KAJ7217307.1"/>
    <property type="molecule type" value="Genomic_DNA"/>
</dbReference>
<feature type="signal peptide" evidence="3">
    <location>
        <begin position="1"/>
        <end position="19"/>
    </location>
</feature>
<keyword evidence="3" id="KW-0732">Signal</keyword>
<dbReference type="AlphaFoldDB" id="A0AAD6VMC9"/>
<dbReference type="Gene3D" id="3.40.50.1820">
    <property type="entry name" value="alpha/beta hydrolase"/>
    <property type="match status" value="1"/>
</dbReference>
<organism evidence="5 6">
    <name type="scientific">Mycena pura</name>
    <dbReference type="NCBI Taxonomy" id="153505"/>
    <lineage>
        <taxon>Eukaryota</taxon>
        <taxon>Fungi</taxon>
        <taxon>Dikarya</taxon>
        <taxon>Basidiomycota</taxon>
        <taxon>Agaricomycotina</taxon>
        <taxon>Agaricomycetes</taxon>
        <taxon>Agaricomycetidae</taxon>
        <taxon>Agaricales</taxon>
        <taxon>Marasmiineae</taxon>
        <taxon>Mycenaceae</taxon>
        <taxon>Mycena</taxon>
    </lineage>
</organism>
<dbReference type="PROSITE" id="PS00941">
    <property type="entry name" value="CARBOXYLESTERASE_B_2"/>
    <property type="match status" value="1"/>
</dbReference>
<dbReference type="PANTHER" id="PTHR11559">
    <property type="entry name" value="CARBOXYLESTERASE"/>
    <property type="match status" value="1"/>
</dbReference>
<keyword evidence="2 3" id="KW-0378">Hydrolase</keyword>